<dbReference type="RefSeq" id="WP_021285600.1">
    <property type="nucleotide sequence ID" value="NZ_JAGGLL010000004.1"/>
</dbReference>
<keyword evidence="3" id="KW-1185">Reference proteome</keyword>
<organism evidence="2 3">
    <name type="scientific">Clostridium punense</name>
    <dbReference type="NCBI Taxonomy" id="1054297"/>
    <lineage>
        <taxon>Bacteria</taxon>
        <taxon>Bacillati</taxon>
        <taxon>Bacillota</taxon>
        <taxon>Clostridia</taxon>
        <taxon>Eubacteriales</taxon>
        <taxon>Clostridiaceae</taxon>
        <taxon>Clostridium</taxon>
    </lineage>
</organism>
<name>A0ABS4JZC7_9CLOT</name>
<proteinExistence type="predicted"/>
<dbReference type="PROSITE" id="PS50846">
    <property type="entry name" value="HMA_2"/>
    <property type="match status" value="1"/>
</dbReference>
<dbReference type="Pfam" id="PF00403">
    <property type="entry name" value="HMA"/>
    <property type="match status" value="1"/>
</dbReference>
<dbReference type="InterPro" id="IPR006121">
    <property type="entry name" value="HMA_dom"/>
</dbReference>
<evidence type="ECO:0000259" key="1">
    <source>
        <dbReference type="PROSITE" id="PS50846"/>
    </source>
</evidence>
<dbReference type="InterPro" id="IPR036163">
    <property type="entry name" value="HMA_dom_sf"/>
</dbReference>
<dbReference type="Proteomes" id="UP001519308">
    <property type="component" value="Unassembled WGS sequence"/>
</dbReference>
<dbReference type="Gene3D" id="3.30.70.100">
    <property type="match status" value="1"/>
</dbReference>
<protein>
    <submittedName>
        <fullName evidence="2">Copper chaperone CopZ</fullName>
    </submittedName>
</protein>
<accession>A0ABS4JZC7</accession>
<dbReference type="CDD" id="cd00371">
    <property type="entry name" value="HMA"/>
    <property type="match status" value="1"/>
</dbReference>
<dbReference type="SUPFAM" id="SSF55008">
    <property type="entry name" value="HMA, heavy metal-associated domain"/>
    <property type="match status" value="1"/>
</dbReference>
<dbReference type="EMBL" id="JAGGLL010000004">
    <property type="protein sequence ID" value="MBP2020889.1"/>
    <property type="molecule type" value="Genomic_DNA"/>
</dbReference>
<evidence type="ECO:0000313" key="3">
    <source>
        <dbReference type="Proteomes" id="UP001519308"/>
    </source>
</evidence>
<gene>
    <name evidence="2" type="ORF">J2Z44_000673</name>
</gene>
<feature type="domain" description="HMA" evidence="1">
    <location>
        <begin position="1"/>
        <end position="63"/>
    </location>
</feature>
<comment type="caution">
    <text evidence="2">The sequence shown here is derived from an EMBL/GenBank/DDBJ whole genome shotgun (WGS) entry which is preliminary data.</text>
</comment>
<sequence>MSKKLVIEGMSCGHCVKHATEALQELGLTNVNVDLASKTATVEGDISDEAIKAAIEEVGYEVVSIENI</sequence>
<reference evidence="2 3" key="1">
    <citation type="submission" date="2021-03" db="EMBL/GenBank/DDBJ databases">
        <title>Genomic Encyclopedia of Type Strains, Phase IV (KMG-IV): sequencing the most valuable type-strain genomes for metagenomic binning, comparative biology and taxonomic classification.</title>
        <authorList>
            <person name="Goeker M."/>
        </authorList>
    </citation>
    <scope>NUCLEOTIDE SEQUENCE [LARGE SCALE GENOMIC DNA]</scope>
    <source>
        <strain evidence="2 3">DSM 28650</strain>
    </source>
</reference>
<evidence type="ECO:0000313" key="2">
    <source>
        <dbReference type="EMBL" id="MBP2020889.1"/>
    </source>
</evidence>